<keyword evidence="3" id="KW-0677">Repeat</keyword>
<accession>A0A927K280</accession>
<proteinExistence type="inferred from homology"/>
<evidence type="ECO:0000256" key="3">
    <source>
        <dbReference type="ARBA" id="ARBA00022737"/>
    </source>
</evidence>
<dbReference type="Gene3D" id="1.25.40.10">
    <property type="entry name" value="Tetratricopeptide repeat domain"/>
    <property type="match status" value="1"/>
</dbReference>
<comment type="similarity">
    <text evidence="1">Belongs to the TTC38 family.</text>
</comment>
<dbReference type="AlphaFoldDB" id="A0A927K280"/>
<comment type="caution">
    <text evidence="5">The sequence shown here is derived from an EMBL/GenBank/DDBJ whole genome shotgun (WGS) entry which is preliminary data.</text>
</comment>
<dbReference type="PANTHER" id="PTHR16263">
    <property type="entry name" value="TETRATRICOPEPTIDE REPEAT PROTEIN 38"/>
    <property type="match status" value="1"/>
</dbReference>
<keyword evidence="4" id="KW-0802">TPR repeat</keyword>
<sequence length="416" mass="43614">MSGDPGGLSTSSEAADLWSRYLHLQLGRRSGAAQALREVHRADPGFAVGRAAAGLLVVLAGEDSFDAAAEVSAARSGLARHDWERSFVSAVGSTADAGLWRAAPQWLDHHRSFPADLIGFQVAAFVLLHSTRPEAPEQVAERIRVSLDAVGEHPLLLGMSGMLAQERGDLAGAHRLASRALELDPSGFDGGHPMTHVFLESGEHAAGLSWLEEWLPTADGRAPFSGHLAWHAALHELALGDPDAALARHRQCATWPGAGGLVDGASLLWRGQLWGHVPSGTAPWGVPWADTLAALAGGVPTTFLGVHALLALAAAGDVDGLRRMAVDSAGFTAPGAAELLPPLAEALAAFVSGDVGRAVDLLLAEEPRVARYGGSHVQRAVVEDTLIEALVRSGRVEEAATRLRLRLDRRPVAPPA</sequence>
<dbReference type="Proteomes" id="UP000616839">
    <property type="component" value="Unassembled WGS sequence"/>
</dbReference>
<evidence type="ECO:0000256" key="4">
    <source>
        <dbReference type="ARBA" id="ARBA00022803"/>
    </source>
</evidence>
<evidence type="ECO:0000313" key="6">
    <source>
        <dbReference type="Proteomes" id="UP000616839"/>
    </source>
</evidence>
<dbReference type="InterPro" id="IPR011990">
    <property type="entry name" value="TPR-like_helical_dom_sf"/>
</dbReference>
<dbReference type="PANTHER" id="PTHR16263:SF4">
    <property type="entry name" value="TETRATRICOPEPTIDE REPEAT PROTEIN 38"/>
    <property type="match status" value="1"/>
</dbReference>
<dbReference type="RefSeq" id="WP_192140934.1">
    <property type="nucleotide sequence ID" value="NZ_JACYXZ010000001.1"/>
</dbReference>
<name>A0A927K280_9ACTN</name>
<protein>
    <recommendedName>
        <fullName evidence="2">Tetratricopeptide repeat protein 38</fullName>
    </recommendedName>
</protein>
<evidence type="ECO:0000256" key="1">
    <source>
        <dbReference type="ARBA" id="ARBA00005857"/>
    </source>
</evidence>
<reference evidence="5" key="1">
    <citation type="submission" date="2020-09" db="EMBL/GenBank/DDBJ databases">
        <title>Nocardioides sp. strain MJB4 16S ribosomal RNA gene Genome sequencing and assembly.</title>
        <authorList>
            <person name="Kim I."/>
        </authorList>
    </citation>
    <scope>NUCLEOTIDE SEQUENCE</scope>
    <source>
        <strain evidence="5">MJB4</strain>
    </source>
</reference>
<gene>
    <name evidence="5" type="ORF">IE331_04690</name>
</gene>
<keyword evidence="6" id="KW-1185">Reference proteome</keyword>
<dbReference type="SUPFAM" id="SSF48452">
    <property type="entry name" value="TPR-like"/>
    <property type="match status" value="1"/>
</dbReference>
<evidence type="ECO:0000256" key="2">
    <source>
        <dbReference type="ARBA" id="ARBA00019992"/>
    </source>
</evidence>
<dbReference type="InterPro" id="IPR033891">
    <property type="entry name" value="TTC38"/>
</dbReference>
<dbReference type="EMBL" id="JACYXZ010000001">
    <property type="protein sequence ID" value="MBD8868914.1"/>
    <property type="molecule type" value="Genomic_DNA"/>
</dbReference>
<evidence type="ECO:0000313" key="5">
    <source>
        <dbReference type="EMBL" id="MBD8868914.1"/>
    </source>
</evidence>
<organism evidence="5 6">
    <name type="scientific">Nocardioides donggukensis</name>
    <dbReference type="NCBI Taxonomy" id="2774019"/>
    <lineage>
        <taxon>Bacteria</taxon>
        <taxon>Bacillati</taxon>
        <taxon>Actinomycetota</taxon>
        <taxon>Actinomycetes</taxon>
        <taxon>Propionibacteriales</taxon>
        <taxon>Nocardioidaceae</taxon>
        <taxon>Nocardioides</taxon>
    </lineage>
</organism>